<name>A0A8K1J909_9RHAB</name>
<keyword evidence="3" id="KW-1185">Reference proteome</keyword>
<protein>
    <recommendedName>
        <fullName evidence="4">Glycoprotein</fullName>
    </recommendedName>
</protein>
<dbReference type="Proteomes" id="UP001268633">
    <property type="component" value="Segment"/>
</dbReference>
<feature type="transmembrane region" description="Helical" evidence="1">
    <location>
        <begin position="578"/>
        <end position="600"/>
    </location>
</feature>
<keyword evidence="1" id="KW-1133">Transmembrane helix</keyword>
<proteinExistence type="predicted"/>
<reference evidence="2 3" key="1">
    <citation type="submission" date="2021-08" db="EMBL/GenBank/DDBJ databases">
        <authorList>
            <person name="Li N.N."/>
        </authorList>
    </citation>
    <scope>NUCLEOTIDE SEQUENCE [LARGE SCALE GENOMIC DNA]</scope>
    <source>
        <strain evidence="2">No23-Acc030-ZJ2019</strain>
    </source>
</reference>
<organism evidence="2 3">
    <name type="scientific">Apis rhabdovirus 4</name>
    <dbReference type="NCBI Taxonomy" id="2873558"/>
    <lineage>
        <taxon>Viruses</taxon>
        <taxon>Riboviria</taxon>
        <taxon>Orthornavirae</taxon>
        <taxon>Negarnaviricota</taxon>
        <taxon>Haploviricotina</taxon>
        <taxon>Monjiviricetes</taxon>
        <taxon>Mononegavirales</taxon>
        <taxon>Rhabdoviridae</taxon>
        <taxon>Deltarhabdovirinae</taxon>
        <taxon>Gammahymrhavirus</taxon>
        <taxon>Gammahymrhavirus mellifera</taxon>
    </lineage>
</organism>
<accession>A0A8K1J909</accession>
<dbReference type="EMBL" id="MZ822105">
    <property type="protein sequence ID" value="UCR92535.1"/>
    <property type="molecule type" value="Viral_cRNA"/>
</dbReference>
<evidence type="ECO:0008006" key="4">
    <source>
        <dbReference type="Google" id="ProtNLM"/>
    </source>
</evidence>
<evidence type="ECO:0000313" key="2">
    <source>
        <dbReference type="EMBL" id="UCR92535.1"/>
    </source>
</evidence>
<keyword evidence="1" id="KW-0472">Membrane</keyword>
<evidence type="ECO:0000256" key="1">
    <source>
        <dbReference type="SAM" id="Phobius"/>
    </source>
</evidence>
<evidence type="ECO:0000313" key="3">
    <source>
        <dbReference type="Proteomes" id="UP001268633"/>
    </source>
</evidence>
<keyword evidence="1" id="KW-0812">Transmembrane</keyword>
<sequence>MVPNLIALLVVGSLFSFENVCGGHNAPLLRGHYLQVFNITHDIPIPPEPVCEIRESESENQTGHGVISIWSYESNPQDDHYDFLISKYEVTTSCTVYFFGAEERSIISTIKRFILDSDLTQEPLLELLKELKSEISPRSGINPTFDCSWTGTREVTSSIYQVQRIKVKFSPDSTIVYPFYKKWTGQRSLLQNGELLVLGQYTKFDICDLKLHGLYPGIISKGGKGLTVSIPSRKEFFYVFPNSSAICHNITVFLTSGGYLISILDNTSRVDHHYLDSLHHDIMKRSPREISEAPPRSQLIGNHEKLLDEHSPPASIGFGDLWDDYHHFNSSLYHVPISITALSDDLKSSRSKRSLSSSNKVLSNYQLTFSRAELQWGLNHLADLTKNKLLRHHLDLCLLKQAQWRIALSIVDTDPSVLASLITQVEVPEAAIHGNLISINKTVVLDNIVIDDPLVCVGRYCKLSHPSGYWLEGSTGVLVSNHQDTGHTLSFVAEVSERRYIDLISNTLIHSMTAFHPLVWGDKWDYSFNSSLLDKKKFLYVNHTGIVESGSHPIIRKEVNLGNIASAVTKWAGTLGAWFWDMIIYIISIVIILYIGKLLVNGLFMHRHYHNPPSHSSWFDKSHNSA</sequence>